<evidence type="ECO:0000313" key="1">
    <source>
        <dbReference type="EMBL" id="VDO10060.1"/>
    </source>
</evidence>
<evidence type="ECO:0000313" key="3">
    <source>
        <dbReference type="WBParaSite" id="BTMF_0000203201-mRNA-1"/>
    </source>
</evidence>
<reference evidence="1 2" key="2">
    <citation type="submission" date="2018-11" db="EMBL/GenBank/DDBJ databases">
        <authorList>
            <consortium name="Pathogen Informatics"/>
        </authorList>
    </citation>
    <scope>NUCLEOTIDE SEQUENCE [LARGE SCALE GENOMIC DNA]</scope>
</reference>
<dbReference type="EMBL" id="UZAG01000977">
    <property type="protein sequence ID" value="VDO10060.1"/>
    <property type="molecule type" value="Genomic_DNA"/>
</dbReference>
<organism evidence="3">
    <name type="scientific">Brugia timori</name>
    <dbReference type="NCBI Taxonomy" id="42155"/>
    <lineage>
        <taxon>Eukaryota</taxon>
        <taxon>Metazoa</taxon>
        <taxon>Ecdysozoa</taxon>
        <taxon>Nematoda</taxon>
        <taxon>Chromadorea</taxon>
        <taxon>Rhabditida</taxon>
        <taxon>Spirurina</taxon>
        <taxon>Spiruromorpha</taxon>
        <taxon>Filarioidea</taxon>
        <taxon>Onchocercidae</taxon>
        <taxon>Brugia</taxon>
    </lineage>
</organism>
<keyword evidence="2" id="KW-1185">Reference proteome</keyword>
<sequence>MYCFYYFVTNSNTKFLGRLPSALDTIGSVKERIAIFETLSVDEKLVSTRKADNLSELAKVPKRERYSLFREGPSEPHDEPKIVPCKPGSDQFDIKETGKLFLLAQIEYSSGHVDRMTKTQSKTYCGYNETQKEQGCPKI</sequence>
<protein>
    <submittedName>
        <fullName evidence="3">Retrovirus-related Pol polyprotein from transposon TNT 1-94</fullName>
    </submittedName>
</protein>
<accession>A0A0R3Q6S8</accession>
<name>A0A0R3Q6S8_9BILA</name>
<dbReference type="STRING" id="42155.A0A0R3Q6S8"/>
<dbReference type="Proteomes" id="UP000280834">
    <property type="component" value="Unassembled WGS sequence"/>
</dbReference>
<proteinExistence type="predicted"/>
<gene>
    <name evidence="1" type="ORF">BTMF_LOCUS1360</name>
</gene>
<evidence type="ECO:0000313" key="2">
    <source>
        <dbReference type="Proteomes" id="UP000280834"/>
    </source>
</evidence>
<dbReference type="WBParaSite" id="BTMF_0000203201-mRNA-1">
    <property type="protein sequence ID" value="BTMF_0000203201-mRNA-1"/>
    <property type="gene ID" value="BTMF_0000203201"/>
</dbReference>
<reference evidence="3" key="1">
    <citation type="submission" date="2017-02" db="UniProtKB">
        <authorList>
            <consortium name="WormBaseParasite"/>
        </authorList>
    </citation>
    <scope>IDENTIFICATION</scope>
</reference>
<dbReference type="AlphaFoldDB" id="A0A0R3Q6S8"/>